<dbReference type="InterPro" id="IPR051677">
    <property type="entry name" value="AfsR-DnrI-RedD_regulator"/>
</dbReference>
<dbReference type="Proteomes" id="UP001193081">
    <property type="component" value="Unassembled WGS sequence"/>
</dbReference>
<dbReference type="InterPro" id="IPR027417">
    <property type="entry name" value="P-loop_NTPase"/>
</dbReference>
<comment type="caution">
    <text evidence="2">The sequence shown here is derived from an EMBL/GenBank/DDBJ whole genome shotgun (WGS) entry which is preliminary data.</text>
</comment>
<organism evidence="2 3">
    <name type="scientific">Candidatus Chloroploca mongolica</name>
    <dbReference type="NCBI Taxonomy" id="2528176"/>
    <lineage>
        <taxon>Bacteria</taxon>
        <taxon>Bacillati</taxon>
        <taxon>Chloroflexota</taxon>
        <taxon>Chloroflexia</taxon>
        <taxon>Chloroflexales</taxon>
        <taxon>Chloroflexineae</taxon>
        <taxon>Oscillochloridaceae</taxon>
        <taxon>Candidatus Chloroploca</taxon>
    </lineage>
</organism>
<dbReference type="PANTHER" id="PTHR35807">
    <property type="entry name" value="TRANSCRIPTIONAL REGULATOR REDD-RELATED"/>
    <property type="match status" value="1"/>
</dbReference>
<evidence type="ECO:0000259" key="1">
    <source>
        <dbReference type="SMART" id="SM01043"/>
    </source>
</evidence>
<gene>
    <name evidence="2" type="ORF">EYB53_014825</name>
</gene>
<dbReference type="RefSeq" id="WP_135479218.1">
    <property type="nucleotide sequence ID" value="NZ_SIJK02000026.1"/>
</dbReference>
<dbReference type="Gene3D" id="1.10.10.10">
    <property type="entry name" value="Winged helix-like DNA-binding domain superfamily/Winged helix DNA-binding domain"/>
    <property type="match status" value="1"/>
</dbReference>
<dbReference type="SMART" id="SM01043">
    <property type="entry name" value="BTAD"/>
    <property type="match status" value="1"/>
</dbReference>
<dbReference type="Pfam" id="PF03704">
    <property type="entry name" value="BTAD"/>
    <property type="match status" value="1"/>
</dbReference>
<keyword evidence="3" id="KW-1185">Reference proteome</keyword>
<dbReference type="InterPro" id="IPR005158">
    <property type="entry name" value="BTAD"/>
</dbReference>
<name>A0ABS4DC10_9CHLR</name>
<dbReference type="SUPFAM" id="SSF52540">
    <property type="entry name" value="P-loop containing nucleoside triphosphate hydrolases"/>
    <property type="match status" value="1"/>
</dbReference>
<dbReference type="InterPro" id="IPR041664">
    <property type="entry name" value="AAA_16"/>
</dbReference>
<dbReference type="InterPro" id="IPR016032">
    <property type="entry name" value="Sig_transdc_resp-reg_C-effctor"/>
</dbReference>
<feature type="domain" description="Bacterial transcriptional activator" evidence="1">
    <location>
        <begin position="98"/>
        <end position="244"/>
    </location>
</feature>
<reference evidence="2 3" key="1">
    <citation type="submission" date="2021-03" db="EMBL/GenBank/DDBJ databases">
        <authorList>
            <person name="Grouzdev D.S."/>
        </authorList>
    </citation>
    <scope>NUCLEOTIDE SEQUENCE [LARGE SCALE GENOMIC DNA]</scope>
    <source>
        <strain evidence="2 3">M50-1</strain>
    </source>
</reference>
<dbReference type="EMBL" id="SIJK02000026">
    <property type="protein sequence ID" value="MBP1466985.1"/>
    <property type="molecule type" value="Genomic_DNA"/>
</dbReference>
<evidence type="ECO:0000313" key="2">
    <source>
        <dbReference type="EMBL" id="MBP1466985.1"/>
    </source>
</evidence>
<dbReference type="SUPFAM" id="SSF46894">
    <property type="entry name" value="C-terminal effector domain of the bipartite response regulators"/>
    <property type="match status" value="1"/>
</dbReference>
<dbReference type="InterPro" id="IPR011990">
    <property type="entry name" value="TPR-like_helical_dom_sf"/>
</dbReference>
<dbReference type="Gene3D" id="3.40.50.300">
    <property type="entry name" value="P-loop containing nucleotide triphosphate hydrolases"/>
    <property type="match status" value="1"/>
</dbReference>
<proteinExistence type="predicted"/>
<dbReference type="Gene3D" id="1.25.40.10">
    <property type="entry name" value="Tetratricopeptide repeat domain"/>
    <property type="match status" value="1"/>
</dbReference>
<protein>
    <submittedName>
        <fullName evidence="2">AAA family ATPase</fullName>
    </submittedName>
</protein>
<accession>A0ABS4DC10</accession>
<evidence type="ECO:0000313" key="3">
    <source>
        <dbReference type="Proteomes" id="UP001193081"/>
    </source>
</evidence>
<sequence length="717" mass="81450">MTVMLNLELFGHTRITYGGKRITGFVSNKAEALLCYLAITGETHSRDDLAALLWSEMPEAEAKANLRVVLCNLRQLFPDHMQINRKTVALLADETCWIDASLFQRSVQRYDVTRSDAMSVLRDAVALYHGDLLHGLQPRSALLFEEWLLLQREHMRQLMMQSCYALAQYHMQCAEYTEALHYTMRLLKLEPWHEEAHRYAMLLLALSGQRSAALAQYKTCEQILGRELGIEPEEETKSLYHRILAGEVAPATTRKPLTLTESAPRLLPLPFVGRGADFLWLREQYDMVQRGCGRFTLIHGVAGIGKTCLVEQFLHFIAGTGSLVLRARCERFHQAVPFQPVVDVLRVGFQTNPELFQRLPEHWQLALRQLLPELRALTPGLPDAYAMVPVFERQALFEAVSVCLAELERHYGEVVLWFDDLHYADGETIDLLNYLTRHCQQVRIWYLGAYRSELLDVAHPLQHLASRLRRSDGLAVRELGRLHEGAIKKMVESLPGLDATAITMLTATLAEVSGGNPFLLSQVVTQLVEHKILVRYNESWTLHPQQLAHAQEYISPELQALLMEQVGRLPSEAQMLLQLAAVTGQSFSLSLMAKALGSDHQAIMRMMQPLLAFDLVREVPTAALMQEGLAQGEVEWMEYVGNVRYTFASPLIWRAIVQSLPPGDRRRLAEQVAQAHRIAPRFIRTPILTHQHQILKTANHNRRTIMALPKDLKVFGE</sequence>
<dbReference type="InterPro" id="IPR036388">
    <property type="entry name" value="WH-like_DNA-bd_sf"/>
</dbReference>
<dbReference type="Pfam" id="PF13191">
    <property type="entry name" value="AAA_16"/>
    <property type="match status" value="1"/>
</dbReference>
<dbReference type="SUPFAM" id="SSF48452">
    <property type="entry name" value="TPR-like"/>
    <property type="match status" value="1"/>
</dbReference>